<dbReference type="AlphaFoldDB" id="A0A7W7ZCG8"/>
<organism evidence="3 4">
    <name type="scientific">Granulicella aggregans</name>
    <dbReference type="NCBI Taxonomy" id="474949"/>
    <lineage>
        <taxon>Bacteria</taxon>
        <taxon>Pseudomonadati</taxon>
        <taxon>Acidobacteriota</taxon>
        <taxon>Terriglobia</taxon>
        <taxon>Terriglobales</taxon>
        <taxon>Acidobacteriaceae</taxon>
        <taxon>Granulicella</taxon>
    </lineage>
</organism>
<reference evidence="3 4" key="1">
    <citation type="submission" date="2020-08" db="EMBL/GenBank/DDBJ databases">
        <title>Genomic Encyclopedia of Type Strains, Phase IV (KMG-V): Genome sequencing to study the core and pangenomes of soil and plant-associated prokaryotes.</title>
        <authorList>
            <person name="Whitman W."/>
        </authorList>
    </citation>
    <scope>NUCLEOTIDE SEQUENCE [LARGE SCALE GENOMIC DNA]</scope>
    <source>
        <strain evidence="3 4">M8UP14</strain>
    </source>
</reference>
<keyword evidence="3" id="KW-0560">Oxidoreductase</keyword>
<feature type="region of interest" description="Disordered" evidence="1">
    <location>
        <begin position="102"/>
        <end position="142"/>
    </location>
</feature>
<proteinExistence type="predicted"/>
<evidence type="ECO:0000259" key="2">
    <source>
        <dbReference type="Pfam" id="PF11695"/>
    </source>
</evidence>
<evidence type="ECO:0000313" key="4">
    <source>
        <dbReference type="Proteomes" id="UP000540989"/>
    </source>
</evidence>
<accession>A0A7W7ZCG8</accession>
<sequence length="142" mass="16026">MVFVSLTRLRVRSVWFMPEFFLYAIRSQSQVRKAAGFQSGALLPDRDRTFWTMTAWESEASMRAYMISGAHKAAMPKLLHWCDEASVAHWTQGETALPSWEQADERMRKDGRASKVLHPSAAHASLSYKVPRTSGSAPIRPG</sequence>
<keyword evidence="4" id="KW-1185">Reference proteome</keyword>
<dbReference type="RefSeq" id="WP_184216007.1">
    <property type="nucleotide sequence ID" value="NZ_JACHIP010000002.1"/>
</dbReference>
<protein>
    <submittedName>
        <fullName evidence="3">Heme-degrading monooxygenase HmoA</fullName>
    </submittedName>
</protein>
<dbReference type="Proteomes" id="UP000540989">
    <property type="component" value="Unassembled WGS sequence"/>
</dbReference>
<evidence type="ECO:0000313" key="3">
    <source>
        <dbReference type="EMBL" id="MBB5057351.1"/>
    </source>
</evidence>
<dbReference type="Pfam" id="PF11695">
    <property type="entry name" value="DUF3291"/>
    <property type="match status" value="1"/>
</dbReference>
<comment type="caution">
    <text evidence="3">The sequence shown here is derived from an EMBL/GenBank/DDBJ whole genome shotgun (WGS) entry which is preliminary data.</text>
</comment>
<feature type="compositionally biased region" description="Basic and acidic residues" evidence="1">
    <location>
        <begin position="103"/>
        <end position="113"/>
    </location>
</feature>
<dbReference type="InterPro" id="IPR021708">
    <property type="entry name" value="DUF3291"/>
</dbReference>
<dbReference type="Gene3D" id="3.30.70.100">
    <property type="match status" value="1"/>
</dbReference>
<gene>
    <name evidence="3" type="ORF">HDF16_002036</name>
</gene>
<evidence type="ECO:0000256" key="1">
    <source>
        <dbReference type="SAM" id="MobiDB-lite"/>
    </source>
</evidence>
<dbReference type="EMBL" id="JACHIP010000002">
    <property type="protein sequence ID" value="MBB5057351.1"/>
    <property type="molecule type" value="Genomic_DNA"/>
</dbReference>
<keyword evidence="3" id="KW-0503">Monooxygenase</keyword>
<feature type="domain" description="DUF3291" evidence="2">
    <location>
        <begin position="43"/>
        <end position="108"/>
    </location>
</feature>
<dbReference type="GO" id="GO:0004497">
    <property type="term" value="F:monooxygenase activity"/>
    <property type="evidence" value="ECO:0007669"/>
    <property type="project" value="UniProtKB-KW"/>
</dbReference>
<dbReference type="InterPro" id="IPR011008">
    <property type="entry name" value="Dimeric_a/b-barrel"/>
</dbReference>
<name>A0A7W7ZCG8_9BACT</name>
<dbReference type="SUPFAM" id="SSF54909">
    <property type="entry name" value="Dimeric alpha+beta barrel"/>
    <property type="match status" value="1"/>
</dbReference>